<dbReference type="EC" id="2.7.11.1" evidence="1"/>
<dbReference type="GO" id="GO:0007165">
    <property type="term" value="P:signal transduction"/>
    <property type="evidence" value="ECO:0007669"/>
    <property type="project" value="TreeGrafter"/>
</dbReference>
<dbReference type="InterPro" id="IPR011009">
    <property type="entry name" value="Kinase-like_dom_sf"/>
</dbReference>
<evidence type="ECO:0000256" key="5">
    <source>
        <dbReference type="ARBA" id="ARBA00022777"/>
    </source>
</evidence>
<evidence type="ECO:0000256" key="7">
    <source>
        <dbReference type="ARBA" id="ARBA00047899"/>
    </source>
</evidence>
<proteinExistence type="predicted"/>
<evidence type="ECO:0000256" key="6">
    <source>
        <dbReference type="ARBA" id="ARBA00022840"/>
    </source>
</evidence>
<dbReference type="Proteomes" id="UP000664132">
    <property type="component" value="Unassembled WGS sequence"/>
</dbReference>
<dbReference type="Pfam" id="PF00069">
    <property type="entry name" value="Pkinase"/>
    <property type="match status" value="1"/>
</dbReference>
<evidence type="ECO:0000256" key="9">
    <source>
        <dbReference type="SAM" id="MobiDB-lite"/>
    </source>
</evidence>
<dbReference type="OrthoDB" id="3564598at2759"/>
<feature type="region of interest" description="Disordered" evidence="9">
    <location>
        <begin position="346"/>
        <end position="371"/>
    </location>
</feature>
<evidence type="ECO:0000256" key="8">
    <source>
        <dbReference type="ARBA" id="ARBA00048679"/>
    </source>
</evidence>
<dbReference type="SUPFAM" id="SSF56112">
    <property type="entry name" value="Protein kinase-like (PK-like)"/>
    <property type="match status" value="1"/>
</dbReference>
<feature type="region of interest" description="Disordered" evidence="9">
    <location>
        <begin position="1"/>
        <end position="30"/>
    </location>
</feature>
<feature type="compositionally biased region" description="Pro residues" evidence="9">
    <location>
        <begin position="624"/>
        <end position="635"/>
    </location>
</feature>
<evidence type="ECO:0000256" key="2">
    <source>
        <dbReference type="ARBA" id="ARBA00022527"/>
    </source>
</evidence>
<feature type="compositionally biased region" description="Polar residues" evidence="9">
    <location>
        <begin position="404"/>
        <end position="419"/>
    </location>
</feature>
<evidence type="ECO:0000313" key="12">
    <source>
        <dbReference type="Proteomes" id="UP000664132"/>
    </source>
</evidence>
<reference evidence="11" key="1">
    <citation type="submission" date="2021-02" db="EMBL/GenBank/DDBJ databases">
        <title>Genome sequence Cadophora malorum strain M34.</title>
        <authorList>
            <person name="Stefanovic E."/>
            <person name="Vu D."/>
            <person name="Scully C."/>
            <person name="Dijksterhuis J."/>
            <person name="Roader J."/>
            <person name="Houbraken J."/>
        </authorList>
    </citation>
    <scope>NUCLEOTIDE SEQUENCE</scope>
    <source>
        <strain evidence="11">M34</strain>
    </source>
</reference>
<protein>
    <recommendedName>
        <fullName evidence="1">non-specific serine/threonine protein kinase</fullName>
        <ecNumber evidence="1">2.7.11.1</ecNumber>
    </recommendedName>
</protein>
<dbReference type="EMBL" id="JAFJYH010000238">
    <property type="protein sequence ID" value="KAG4415037.1"/>
    <property type="molecule type" value="Genomic_DNA"/>
</dbReference>
<keyword evidence="3" id="KW-0808">Transferase</keyword>
<evidence type="ECO:0000259" key="10">
    <source>
        <dbReference type="PROSITE" id="PS50011"/>
    </source>
</evidence>
<comment type="caution">
    <text evidence="11">The sequence shown here is derived from an EMBL/GenBank/DDBJ whole genome shotgun (WGS) entry which is preliminary data.</text>
</comment>
<feature type="domain" description="Protein kinase" evidence="10">
    <location>
        <begin position="66"/>
        <end position="373"/>
    </location>
</feature>
<dbReference type="GO" id="GO:0005524">
    <property type="term" value="F:ATP binding"/>
    <property type="evidence" value="ECO:0007669"/>
    <property type="project" value="UniProtKB-KW"/>
</dbReference>
<dbReference type="PANTHER" id="PTHR43895">
    <property type="entry name" value="CALCIUM/CALMODULIN-DEPENDENT PROTEIN KINASE KINASE-RELATED"/>
    <property type="match status" value="1"/>
</dbReference>
<keyword evidence="5" id="KW-0418">Kinase</keyword>
<organism evidence="11 12">
    <name type="scientific">Cadophora malorum</name>
    <dbReference type="NCBI Taxonomy" id="108018"/>
    <lineage>
        <taxon>Eukaryota</taxon>
        <taxon>Fungi</taxon>
        <taxon>Dikarya</taxon>
        <taxon>Ascomycota</taxon>
        <taxon>Pezizomycotina</taxon>
        <taxon>Leotiomycetes</taxon>
        <taxon>Helotiales</taxon>
        <taxon>Ploettnerulaceae</taxon>
        <taxon>Cadophora</taxon>
    </lineage>
</organism>
<dbReference type="Gene3D" id="1.10.510.10">
    <property type="entry name" value="Transferase(Phosphotransferase) domain 1"/>
    <property type="match status" value="1"/>
</dbReference>
<dbReference type="PANTHER" id="PTHR43895:SF32">
    <property type="entry name" value="SERINE_THREONINE-PROTEIN KINASE CHK1"/>
    <property type="match status" value="1"/>
</dbReference>
<dbReference type="SMART" id="SM00220">
    <property type="entry name" value="S_TKc"/>
    <property type="match status" value="1"/>
</dbReference>
<evidence type="ECO:0000313" key="11">
    <source>
        <dbReference type="EMBL" id="KAG4415037.1"/>
    </source>
</evidence>
<keyword evidence="2" id="KW-0723">Serine/threonine-protein kinase</keyword>
<name>A0A8H7T9L5_9HELO</name>
<keyword evidence="4" id="KW-0547">Nucleotide-binding</keyword>
<feature type="compositionally biased region" description="Low complexity" evidence="9">
    <location>
        <begin position="428"/>
        <end position="442"/>
    </location>
</feature>
<evidence type="ECO:0000256" key="4">
    <source>
        <dbReference type="ARBA" id="ARBA00022741"/>
    </source>
</evidence>
<comment type="catalytic activity">
    <reaction evidence="8">
        <text>L-seryl-[protein] + ATP = O-phospho-L-seryl-[protein] + ADP + H(+)</text>
        <dbReference type="Rhea" id="RHEA:17989"/>
        <dbReference type="Rhea" id="RHEA-COMP:9863"/>
        <dbReference type="Rhea" id="RHEA-COMP:11604"/>
        <dbReference type="ChEBI" id="CHEBI:15378"/>
        <dbReference type="ChEBI" id="CHEBI:29999"/>
        <dbReference type="ChEBI" id="CHEBI:30616"/>
        <dbReference type="ChEBI" id="CHEBI:83421"/>
        <dbReference type="ChEBI" id="CHEBI:456216"/>
        <dbReference type="EC" id="2.7.11.1"/>
    </reaction>
</comment>
<feature type="compositionally biased region" description="Acidic residues" evidence="9">
    <location>
        <begin position="358"/>
        <end position="371"/>
    </location>
</feature>
<feature type="compositionally biased region" description="Polar residues" evidence="9">
    <location>
        <begin position="447"/>
        <end position="456"/>
    </location>
</feature>
<feature type="region of interest" description="Disordered" evidence="9">
    <location>
        <begin position="404"/>
        <end position="461"/>
    </location>
</feature>
<dbReference type="AlphaFoldDB" id="A0A8H7T9L5"/>
<dbReference type="InterPro" id="IPR000719">
    <property type="entry name" value="Prot_kinase_dom"/>
</dbReference>
<gene>
    <name evidence="11" type="ORF">IFR04_011809</name>
</gene>
<dbReference type="CDD" id="cd00180">
    <property type="entry name" value="PKc"/>
    <property type="match status" value="1"/>
</dbReference>
<comment type="catalytic activity">
    <reaction evidence="7">
        <text>L-threonyl-[protein] + ATP = O-phospho-L-threonyl-[protein] + ADP + H(+)</text>
        <dbReference type="Rhea" id="RHEA:46608"/>
        <dbReference type="Rhea" id="RHEA-COMP:11060"/>
        <dbReference type="Rhea" id="RHEA-COMP:11605"/>
        <dbReference type="ChEBI" id="CHEBI:15378"/>
        <dbReference type="ChEBI" id="CHEBI:30013"/>
        <dbReference type="ChEBI" id="CHEBI:30616"/>
        <dbReference type="ChEBI" id="CHEBI:61977"/>
        <dbReference type="ChEBI" id="CHEBI:456216"/>
        <dbReference type="EC" id="2.7.11.1"/>
    </reaction>
</comment>
<evidence type="ECO:0000256" key="1">
    <source>
        <dbReference type="ARBA" id="ARBA00012513"/>
    </source>
</evidence>
<sequence length="635" mass="70301">MSGLDPAAPDFQASGGGHGNGTAGMAGAPPMADQAGSLVLASDAHNAAPGSWESDFRGKPVDLNRYQLVRLKAESDSSSRIYVIWDKDRQKERALKTINSYNRKLRTFWNDKSQKARVKHEIRMHHQANDHRNVCTLIAVFQCDPVGHLVMELCHMDLYELVQSTREEMRRFNIKKLFLDIIDGVMHCHRKNVALRNLNPRNIGIIFDEAYGEDDAVLLDFGEAVTPLNPSALVHNDFDGYTAPEMQRIRTTEPITCNWAAVDIWSLGVILFFMCTADKPFNDRFFTWGHYQQYKQGQSLQYRFKRPDQRDDVHDDFYGEILSGPPLALPAPPFQPALPTHQIRSLDIRSTPVKPEQDDAAETTDEETEDEAMAVQRGIIDQVAAAHEAADRFLEARRTTNVLYPTTAPSTSGSQTTVPQDAGPRSPAPQATAPQAAVSQAPDPQTVAPSAATSQPLAGPSRYHQAHFVAGPRPQPLPTWSRTPWNYGQTLPGQLPWTAYLPSQARTQNMPAQNMPIPNNMNMPPQNQIQARSPHPYQTAQQQAWPGLSMPMPHRPHHNAHHPNVIGQTTSAPGTPGHGFPPGSFFPQHARAQSMPVQNFPAQSGFGWNNPDHYPAHPGHPGSSGPPGPPPPYRP</sequence>
<dbReference type="GO" id="GO:0004674">
    <property type="term" value="F:protein serine/threonine kinase activity"/>
    <property type="evidence" value="ECO:0007669"/>
    <property type="project" value="UniProtKB-KW"/>
</dbReference>
<keyword evidence="12" id="KW-1185">Reference proteome</keyword>
<evidence type="ECO:0000256" key="3">
    <source>
        <dbReference type="ARBA" id="ARBA00022679"/>
    </source>
</evidence>
<accession>A0A8H7T9L5</accession>
<dbReference type="PROSITE" id="PS50011">
    <property type="entry name" value="PROTEIN_KINASE_DOM"/>
    <property type="match status" value="1"/>
</dbReference>
<feature type="region of interest" description="Disordered" evidence="9">
    <location>
        <begin position="528"/>
        <end position="635"/>
    </location>
</feature>
<keyword evidence="6" id="KW-0067">ATP-binding</keyword>
<feature type="compositionally biased region" description="Gly residues" evidence="9">
    <location>
        <begin position="14"/>
        <end position="24"/>
    </location>
</feature>